<dbReference type="EMBL" id="NIBB01000027">
    <property type="protein sequence ID" value="PAB52706.1"/>
    <property type="molecule type" value="Genomic_DNA"/>
</dbReference>
<dbReference type="AlphaFoldDB" id="A0AAX0PVK7"/>
<dbReference type="SMART" id="SM00257">
    <property type="entry name" value="LysM"/>
    <property type="match status" value="1"/>
</dbReference>
<sequence length="248" mass="28468">MTKYSQIAIVDSMTPKSVEYYEKLKKIGVNDVIVTLSKSGYSSYSEVAEIHTDIARRLDMRVHAALSTDLKSPFHDARHFFSVYKYLGYNFGSKTMIMCYPDGNVKNPAKNLHELLGYISYFVNKDDLDVAISKNYLDEGVINLEDIPDYFNLTVINPDKLNAGVDRAGTWIYKEYFEDEIQLLGYDYYGFYTGQSNQLTLDTEYVAQEGDTWVTIATRYGVWLPKLLDINDAKYEDLVVPGQHIKLF</sequence>
<dbReference type="RefSeq" id="WP_095154434.1">
    <property type="nucleotide sequence ID" value="NZ_NIBB01000027.1"/>
</dbReference>
<dbReference type="PROSITE" id="PS51782">
    <property type="entry name" value="LYSM"/>
    <property type="match status" value="1"/>
</dbReference>
<reference evidence="2 3" key="1">
    <citation type="submission" date="2017-05" db="EMBL/GenBank/DDBJ databases">
        <title>Lactobacillus johnsonii from commercial turkeys.</title>
        <authorList>
            <person name="Johnson T.J."/>
            <person name="Youmans B."/>
        </authorList>
    </citation>
    <scope>NUCLEOTIDE SEQUENCE [LARGE SCALE GENOMIC DNA]</scope>
    <source>
        <strain evidence="2 3">UMNLJ54</strain>
    </source>
</reference>
<dbReference type="Gene3D" id="3.10.350.10">
    <property type="entry name" value="LysM domain"/>
    <property type="match status" value="1"/>
</dbReference>
<dbReference type="Proteomes" id="UP000216448">
    <property type="component" value="Unassembled WGS sequence"/>
</dbReference>
<gene>
    <name evidence="2" type="ORF">A3P64_04975</name>
</gene>
<dbReference type="SUPFAM" id="SSF54106">
    <property type="entry name" value="LysM domain"/>
    <property type="match status" value="1"/>
</dbReference>
<accession>A0AAX0PVK7</accession>
<name>A0AAX0PVK7_LACJH</name>
<evidence type="ECO:0000313" key="3">
    <source>
        <dbReference type="Proteomes" id="UP000216448"/>
    </source>
</evidence>
<organism evidence="2 3">
    <name type="scientific">Lactobacillus johnsonii</name>
    <dbReference type="NCBI Taxonomy" id="33959"/>
    <lineage>
        <taxon>Bacteria</taxon>
        <taxon>Bacillati</taxon>
        <taxon>Bacillota</taxon>
        <taxon>Bacilli</taxon>
        <taxon>Lactobacillales</taxon>
        <taxon>Lactobacillaceae</taxon>
        <taxon>Lactobacillus</taxon>
    </lineage>
</organism>
<dbReference type="CDD" id="cd00118">
    <property type="entry name" value="LysM"/>
    <property type="match status" value="1"/>
</dbReference>
<evidence type="ECO:0000259" key="1">
    <source>
        <dbReference type="PROSITE" id="PS51782"/>
    </source>
</evidence>
<comment type="caution">
    <text evidence="2">The sequence shown here is derived from an EMBL/GenBank/DDBJ whole genome shotgun (WGS) entry which is preliminary data.</text>
</comment>
<dbReference type="InterPro" id="IPR036779">
    <property type="entry name" value="LysM_dom_sf"/>
</dbReference>
<evidence type="ECO:0000313" key="2">
    <source>
        <dbReference type="EMBL" id="PAB52706.1"/>
    </source>
</evidence>
<feature type="domain" description="LysM" evidence="1">
    <location>
        <begin position="203"/>
        <end position="247"/>
    </location>
</feature>
<dbReference type="Pfam" id="PF01476">
    <property type="entry name" value="LysM"/>
    <property type="match status" value="1"/>
</dbReference>
<proteinExistence type="predicted"/>
<dbReference type="InterPro" id="IPR018392">
    <property type="entry name" value="LysM"/>
</dbReference>
<protein>
    <recommendedName>
        <fullName evidence="1">LysM domain-containing protein</fullName>
    </recommendedName>
</protein>